<gene>
    <name evidence="2" type="ORF">HNR73_000182</name>
</gene>
<dbReference type="Proteomes" id="UP000548476">
    <property type="component" value="Unassembled WGS sequence"/>
</dbReference>
<dbReference type="RefSeq" id="WP_184785254.1">
    <property type="nucleotide sequence ID" value="NZ_BONT01000064.1"/>
</dbReference>
<dbReference type="EMBL" id="JACHGT010000001">
    <property type="protein sequence ID" value="MBB6032340.1"/>
    <property type="molecule type" value="Genomic_DNA"/>
</dbReference>
<dbReference type="AlphaFoldDB" id="A0A841FK35"/>
<evidence type="ECO:0000256" key="1">
    <source>
        <dbReference type="SAM" id="SignalP"/>
    </source>
</evidence>
<proteinExistence type="predicted"/>
<organism evidence="2 3">
    <name type="scientific">Phytomonospora endophytica</name>
    <dbReference type="NCBI Taxonomy" id="714109"/>
    <lineage>
        <taxon>Bacteria</taxon>
        <taxon>Bacillati</taxon>
        <taxon>Actinomycetota</taxon>
        <taxon>Actinomycetes</taxon>
        <taxon>Micromonosporales</taxon>
        <taxon>Micromonosporaceae</taxon>
        <taxon>Phytomonospora</taxon>
    </lineage>
</organism>
<evidence type="ECO:0000313" key="3">
    <source>
        <dbReference type="Proteomes" id="UP000548476"/>
    </source>
</evidence>
<name>A0A841FK35_9ACTN</name>
<protein>
    <recommendedName>
        <fullName evidence="4">Secreted protein</fullName>
    </recommendedName>
</protein>
<keyword evidence="3" id="KW-1185">Reference proteome</keyword>
<reference evidence="2 3" key="1">
    <citation type="submission" date="2020-08" db="EMBL/GenBank/DDBJ databases">
        <title>Genomic Encyclopedia of Type Strains, Phase IV (KMG-IV): sequencing the most valuable type-strain genomes for metagenomic binning, comparative biology and taxonomic classification.</title>
        <authorList>
            <person name="Goeker M."/>
        </authorList>
    </citation>
    <scope>NUCLEOTIDE SEQUENCE [LARGE SCALE GENOMIC DNA]</scope>
    <source>
        <strain evidence="2 3">YIM 65646</strain>
    </source>
</reference>
<sequence length="132" mass="14139">MLKKALCAATVALVGAVASFTVASPASASDSYHSMNTLNGSGSMSFTEHGDRVWLFDGDPDGRSVWIDVFIGANDFVYGFAASGYGMENVRGASDGGPFNLPENTTICFEIFLTDNGVYWGSKNTACWYNDY</sequence>
<feature type="chain" id="PRO_5033034967" description="Secreted protein" evidence="1">
    <location>
        <begin position="29"/>
        <end position="132"/>
    </location>
</feature>
<evidence type="ECO:0008006" key="4">
    <source>
        <dbReference type="Google" id="ProtNLM"/>
    </source>
</evidence>
<accession>A0A841FK35</accession>
<keyword evidence="1" id="KW-0732">Signal</keyword>
<feature type="signal peptide" evidence="1">
    <location>
        <begin position="1"/>
        <end position="28"/>
    </location>
</feature>
<evidence type="ECO:0000313" key="2">
    <source>
        <dbReference type="EMBL" id="MBB6032340.1"/>
    </source>
</evidence>
<comment type="caution">
    <text evidence="2">The sequence shown here is derived from an EMBL/GenBank/DDBJ whole genome shotgun (WGS) entry which is preliminary data.</text>
</comment>